<protein>
    <recommendedName>
        <fullName evidence="1">CinA-like protein</fullName>
    </recommendedName>
</protein>
<dbReference type="PANTHER" id="PTHR13939:SF0">
    <property type="entry name" value="NMN AMIDOHYDROLASE-LIKE PROTEIN YFAY"/>
    <property type="match status" value="1"/>
</dbReference>
<dbReference type="InterPro" id="IPR008136">
    <property type="entry name" value="CinA_C"/>
</dbReference>
<dbReference type="Gene3D" id="3.90.950.20">
    <property type="entry name" value="CinA-like"/>
    <property type="match status" value="1"/>
</dbReference>
<gene>
    <name evidence="3" type="ORF">FOF46_03595</name>
</gene>
<dbReference type="NCBIfam" id="TIGR00177">
    <property type="entry name" value="molyb_syn"/>
    <property type="match status" value="1"/>
</dbReference>
<dbReference type="InterPro" id="IPR001453">
    <property type="entry name" value="MoaB/Mog_dom"/>
</dbReference>
<accession>A0A554VQ66</accession>
<dbReference type="CDD" id="cd00885">
    <property type="entry name" value="cinA"/>
    <property type="match status" value="1"/>
</dbReference>
<sequence>MFAEIITIGDEILIGQIIDSNSAFMGKELNKIGVDVHQITSIRDDRQHILDALDEASKRADIVLLTGGLGPTKDDITKHTICEYFDDTLVQNDQVLAHIEKLFAKYISTPISEVNKQQALVPKTSTVLMNLFGTAPGMWLEKENKVFISMPGVPYEMKGLMKNEVLPRLQKRFDRPYIIHKTILTYGLGESSIAEKIEDWENDLPSFIKLAYLPNLGNVRLRLSARGNDKNLLEDTIESKVLALHDIIGDIIVGYEEDETIEVRIGKLLVKQNKTLSLAESCTGGKIAQLFTSRGGASAYFQGAVVTYATQSKVDILGVDEEIIKKFTVTSAEVAEAMALCVKEKFKSDYAIATTGNAGPEKGDGDVEVGTVFIAIASPNGVFSEKFVFSNLRDRTIGKAVNKSFELLLRELRLNKDLIAND</sequence>
<dbReference type="HAMAP" id="MF_00226_B">
    <property type="entry name" value="CinA_B"/>
    <property type="match status" value="1"/>
</dbReference>
<dbReference type="InterPro" id="IPR041424">
    <property type="entry name" value="CinA_KH"/>
</dbReference>
<evidence type="ECO:0000259" key="2">
    <source>
        <dbReference type="SMART" id="SM00852"/>
    </source>
</evidence>
<name>A0A554VQ66_9FLAO</name>
<dbReference type="RefSeq" id="WP_143915482.1">
    <property type="nucleotide sequence ID" value="NZ_CANLVC010000002.1"/>
</dbReference>
<dbReference type="Proteomes" id="UP000318833">
    <property type="component" value="Unassembled WGS sequence"/>
</dbReference>
<dbReference type="Pfam" id="PF18146">
    <property type="entry name" value="CinA_KH"/>
    <property type="match status" value="1"/>
</dbReference>
<reference evidence="3 4" key="1">
    <citation type="submission" date="2019-07" db="EMBL/GenBank/DDBJ databases">
        <title>The draft genome sequence of Aquimarina algiphila M91.</title>
        <authorList>
            <person name="Meng X."/>
        </authorList>
    </citation>
    <scope>NUCLEOTIDE SEQUENCE [LARGE SCALE GENOMIC DNA]</scope>
    <source>
        <strain evidence="3 4">M91</strain>
    </source>
</reference>
<dbReference type="Pfam" id="PF00994">
    <property type="entry name" value="MoCF_biosynth"/>
    <property type="match status" value="1"/>
</dbReference>
<dbReference type="AlphaFoldDB" id="A0A554VQ66"/>
<evidence type="ECO:0000313" key="3">
    <source>
        <dbReference type="EMBL" id="TSE10676.1"/>
    </source>
</evidence>
<dbReference type="Gene3D" id="3.40.980.10">
    <property type="entry name" value="MoaB/Mog-like domain"/>
    <property type="match status" value="1"/>
</dbReference>
<organism evidence="3 4">
    <name type="scientific">Aquimarina algiphila</name>
    <dbReference type="NCBI Taxonomy" id="2047982"/>
    <lineage>
        <taxon>Bacteria</taxon>
        <taxon>Pseudomonadati</taxon>
        <taxon>Bacteroidota</taxon>
        <taxon>Flavobacteriia</taxon>
        <taxon>Flavobacteriales</taxon>
        <taxon>Flavobacteriaceae</taxon>
        <taxon>Aquimarina</taxon>
    </lineage>
</organism>
<proteinExistence type="inferred from homology"/>
<dbReference type="PANTHER" id="PTHR13939">
    <property type="entry name" value="NICOTINAMIDE-NUCLEOTIDE AMIDOHYDROLASE PNCC"/>
    <property type="match status" value="1"/>
</dbReference>
<dbReference type="InterPro" id="IPR036425">
    <property type="entry name" value="MoaB/Mog-like_dom_sf"/>
</dbReference>
<evidence type="ECO:0000313" key="4">
    <source>
        <dbReference type="Proteomes" id="UP000318833"/>
    </source>
</evidence>
<dbReference type="NCBIfam" id="TIGR00199">
    <property type="entry name" value="PncC_domain"/>
    <property type="match status" value="1"/>
</dbReference>
<feature type="domain" description="MoaB/Mog" evidence="2">
    <location>
        <begin position="4"/>
        <end position="172"/>
    </location>
</feature>
<dbReference type="PIRSF" id="PIRSF006728">
    <property type="entry name" value="CinA"/>
    <property type="match status" value="1"/>
</dbReference>
<keyword evidence="4" id="KW-1185">Reference proteome</keyword>
<dbReference type="EMBL" id="VLNR01000005">
    <property type="protein sequence ID" value="TSE10676.1"/>
    <property type="molecule type" value="Genomic_DNA"/>
</dbReference>
<dbReference type="InterPro" id="IPR050101">
    <property type="entry name" value="CinA"/>
</dbReference>
<dbReference type="InterPro" id="IPR008135">
    <property type="entry name" value="Competence-induced_CinA"/>
</dbReference>
<dbReference type="OrthoDB" id="9801454at2"/>
<dbReference type="InterPro" id="IPR036653">
    <property type="entry name" value="CinA-like_C"/>
</dbReference>
<comment type="similarity">
    <text evidence="1">Belongs to the CinA family.</text>
</comment>
<dbReference type="SUPFAM" id="SSF142433">
    <property type="entry name" value="CinA-like"/>
    <property type="match status" value="1"/>
</dbReference>
<dbReference type="NCBIfam" id="TIGR00200">
    <property type="entry name" value="cinA_nterm"/>
    <property type="match status" value="1"/>
</dbReference>
<dbReference type="Pfam" id="PF02464">
    <property type="entry name" value="CinA"/>
    <property type="match status" value="1"/>
</dbReference>
<dbReference type="SUPFAM" id="SSF53218">
    <property type="entry name" value="Molybdenum cofactor biosynthesis proteins"/>
    <property type="match status" value="1"/>
</dbReference>
<comment type="caution">
    <text evidence="3">The sequence shown here is derived from an EMBL/GenBank/DDBJ whole genome shotgun (WGS) entry which is preliminary data.</text>
</comment>
<dbReference type="SMART" id="SM00852">
    <property type="entry name" value="MoCF_biosynth"/>
    <property type="match status" value="1"/>
</dbReference>
<evidence type="ECO:0000256" key="1">
    <source>
        <dbReference type="HAMAP-Rule" id="MF_00226"/>
    </source>
</evidence>